<dbReference type="Pfam" id="PF19807">
    <property type="entry name" value="DUF6290"/>
    <property type="match status" value="1"/>
</dbReference>
<dbReference type="RefSeq" id="WP_092988061.1">
    <property type="nucleotide sequence ID" value="NZ_FNFY01000036.1"/>
</dbReference>
<reference evidence="2" key="1">
    <citation type="submission" date="2016-10" db="EMBL/GenBank/DDBJ databases">
        <authorList>
            <person name="Varghese N."/>
            <person name="Submissions S."/>
        </authorList>
    </citation>
    <scope>NUCLEOTIDE SEQUENCE [LARGE SCALE GENOMIC DNA]</scope>
    <source>
        <strain evidence="2">CGMCC 1.8895</strain>
    </source>
</reference>
<proteinExistence type="predicted"/>
<evidence type="ECO:0000313" key="1">
    <source>
        <dbReference type="EMBL" id="SDL27383.1"/>
    </source>
</evidence>
<gene>
    <name evidence="1" type="ORF">SAMN05216216_13614</name>
</gene>
<dbReference type="STRING" id="576118.SAMN05216216_13614"/>
<protein>
    <recommendedName>
        <fullName evidence="3">CopG family transcriptional regulator / antitoxin EndoAI</fullName>
    </recommendedName>
</protein>
<organism evidence="1 2">
    <name type="scientific">Lacicoccus qingdaonensis</name>
    <dbReference type="NCBI Taxonomy" id="576118"/>
    <lineage>
        <taxon>Bacteria</taxon>
        <taxon>Bacillati</taxon>
        <taxon>Bacillota</taxon>
        <taxon>Bacilli</taxon>
        <taxon>Bacillales</taxon>
        <taxon>Salinicoccaceae</taxon>
        <taxon>Lacicoccus</taxon>
    </lineage>
</organism>
<evidence type="ECO:0008006" key="3">
    <source>
        <dbReference type="Google" id="ProtNLM"/>
    </source>
</evidence>
<evidence type="ECO:0000313" key="2">
    <source>
        <dbReference type="Proteomes" id="UP000199008"/>
    </source>
</evidence>
<dbReference type="EMBL" id="FNFY01000036">
    <property type="protein sequence ID" value="SDL27383.1"/>
    <property type="molecule type" value="Genomic_DNA"/>
</dbReference>
<accession>A0A1G9IQY2</accession>
<name>A0A1G9IQY2_9BACL</name>
<dbReference type="OrthoDB" id="2390274at2"/>
<dbReference type="Proteomes" id="UP000199008">
    <property type="component" value="Unassembled WGS sequence"/>
</dbReference>
<sequence>MSITIRLEKGEEEILRGIVEAKNTNMSVYIRDIISEKIDDEIDREMYKKAVKVMEDDDTEFVSWEEAKAELGISDEV</sequence>
<dbReference type="InterPro" id="IPR046257">
    <property type="entry name" value="DUF6290"/>
</dbReference>
<dbReference type="NCBIfam" id="NF046040">
    <property type="entry name" value="RelB_antitoxin"/>
    <property type="match status" value="1"/>
</dbReference>
<keyword evidence="2" id="KW-1185">Reference proteome</keyword>
<dbReference type="AlphaFoldDB" id="A0A1G9IQY2"/>